<dbReference type="Gene3D" id="1.20.1250.20">
    <property type="entry name" value="MFS general substrate transporter like domains"/>
    <property type="match status" value="2"/>
</dbReference>
<dbReference type="NCBIfam" id="TIGR00805">
    <property type="entry name" value="oat"/>
    <property type="match status" value="1"/>
</dbReference>
<dbReference type="AlphaFoldDB" id="A0A1B6CBJ9"/>
<dbReference type="CDD" id="cd17336">
    <property type="entry name" value="MFS_SLCO_OATP"/>
    <property type="match status" value="1"/>
</dbReference>
<proteinExistence type="inferred from homology"/>
<evidence type="ECO:0000256" key="1">
    <source>
        <dbReference type="ARBA" id="ARBA00004651"/>
    </source>
</evidence>
<name>A0A1B6CBJ9_9HEMI</name>
<dbReference type="InterPro" id="IPR004156">
    <property type="entry name" value="OATP"/>
</dbReference>
<dbReference type="GO" id="GO:0006811">
    <property type="term" value="P:monoatomic ion transport"/>
    <property type="evidence" value="ECO:0007669"/>
    <property type="project" value="UniProtKB-KW"/>
</dbReference>
<evidence type="ECO:0000256" key="7">
    <source>
        <dbReference type="ARBA" id="ARBA00023157"/>
    </source>
</evidence>
<feature type="transmembrane region" description="Helical" evidence="8">
    <location>
        <begin position="218"/>
        <end position="241"/>
    </location>
</feature>
<keyword evidence="8" id="KW-0406">Ion transport</keyword>
<evidence type="ECO:0000313" key="12">
    <source>
        <dbReference type="EMBL" id="JAS10847.1"/>
    </source>
</evidence>
<dbReference type="EMBL" id="GEDC01018170">
    <property type="protein sequence ID" value="JAS19128.1"/>
    <property type="molecule type" value="Transcribed_RNA"/>
</dbReference>
<feature type="transmembrane region" description="Helical" evidence="8">
    <location>
        <begin position="547"/>
        <end position="568"/>
    </location>
</feature>
<dbReference type="SUPFAM" id="SSF103473">
    <property type="entry name" value="MFS general substrate transporter"/>
    <property type="match status" value="1"/>
</dbReference>
<feature type="transmembrane region" description="Helical" evidence="8">
    <location>
        <begin position="43"/>
        <end position="64"/>
    </location>
</feature>
<feature type="transmembrane region" description="Helical" evidence="8">
    <location>
        <begin position="110"/>
        <end position="131"/>
    </location>
</feature>
<dbReference type="EMBL" id="GEDC01026927">
    <property type="protein sequence ID" value="JAS10371.1"/>
    <property type="molecule type" value="Transcribed_RNA"/>
</dbReference>
<dbReference type="GO" id="GO:0015347">
    <property type="term" value="F:sodium-independent organic anion transmembrane transporter activity"/>
    <property type="evidence" value="ECO:0007669"/>
    <property type="project" value="TreeGrafter"/>
</dbReference>
<dbReference type="InterPro" id="IPR036259">
    <property type="entry name" value="MFS_trans_sf"/>
</dbReference>
<feature type="transmembrane region" description="Helical" evidence="8">
    <location>
        <begin position="400"/>
        <end position="420"/>
    </location>
</feature>
<feature type="compositionally biased region" description="Basic and acidic residues" evidence="9">
    <location>
        <begin position="650"/>
        <end position="660"/>
    </location>
</feature>
<evidence type="ECO:0000256" key="4">
    <source>
        <dbReference type="ARBA" id="ARBA00022692"/>
    </source>
</evidence>
<protein>
    <recommendedName>
        <fullName evidence="8">Solute carrier organic anion transporter family member</fullName>
    </recommendedName>
</protein>
<feature type="transmembrane region" description="Helical" evidence="8">
    <location>
        <begin position="79"/>
        <end position="101"/>
    </location>
</feature>
<feature type="transmembrane region" description="Helical" evidence="8">
    <location>
        <begin position="367"/>
        <end position="388"/>
    </location>
</feature>
<dbReference type="PROSITE" id="PS51465">
    <property type="entry name" value="KAZAL_2"/>
    <property type="match status" value="1"/>
</dbReference>
<evidence type="ECO:0000256" key="8">
    <source>
        <dbReference type="RuleBase" id="RU362056"/>
    </source>
</evidence>
<reference evidence="12" key="1">
    <citation type="submission" date="2015-12" db="EMBL/GenBank/DDBJ databases">
        <title>De novo transcriptome assembly of four potential Pierce s Disease insect vectors from Arizona vineyards.</title>
        <authorList>
            <person name="Tassone E.E."/>
        </authorList>
    </citation>
    <scope>NUCLEOTIDE SEQUENCE</scope>
</reference>
<dbReference type="PANTHER" id="PTHR11388">
    <property type="entry name" value="ORGANIC ANION TRANSPORTER"/>
    <property type="match status" value="1"/>
</dbReference>
<feature type="transmembrane region" description="Helical" evidence="8">
    <location>
        <begin position="511"/>
        <end position="535"/>
    </location>
</feature>
<keyword evidence="3" id="KW-1003">Cell membrane</keyword>
<dbReference type="PANTHER" id="PTHR11388:SF76">
    <property type="entry name" value="SOLUTE CARRIER ORGANIC ANION TRANSPORTER FAMILY MEMBER"/>
    <property type="match status" value="1"/>
</dbReference>
<dbReference type="GO" id="GO:0016323">
    <property type="term" value="C:basolateral plasma membrane"/>
    <property type="evidence" value="ECO:0007669"/>
    <property type="project" value="TreeGrafter"/>
</dbReference>
<feature type="transmembrane region" description="Helical" evidence="8">
    <location>
        <begin position="261"/>
        <end position="285"/>
    </location>
</feature>
<evidence type="ECO:0000259" key="10">
    <source>
        <dbReference type="PROSITE" id="PS51465"/>
    </source>
</evidence>
<evidence type="ECO:0000313" key="14">
    <source>
        <dbReference type="EMBL" id="JAS31603.1"/>
    </source>
</evidence>
<sequence>MATRVSKKENETNENQTEIDENVRCGFMGYYPPFIQILASKKAYVLIFGLVGMVQYAMDSYTIATLSTLERRFKIPSKISGFISCSWDIGTFLSAMVMAYIGSRGHKTRWVAFGTFISGVSSLISVLPHIIYGPGEDALAIAMPYNNITSLVKFDSSSICGIGSLEQEDCSEGSDDSFVSSFILVVSNMMMGASTCMYWTLGVAYLDDNVRKNKIAWLLAISVCLRMLGPTLGSVLASIALEMYIEPSLTPRITTSDPRWIGAWWFGWIPFGILSILLAFTMALFPRQLPRAVVREKKSSKKSPVSEKPTLSIKDFNDAVKRLISNRILMFNVMSSVFYIFGLMAYWTFMPKYIETQFRTTSSEASLITGAVGLLFTALGVMVSGAVISRFKPRPRVLAAWNVLTESLDAIGIISFAFIGCSVNDLHGSWNSDGTWNLLAECNSHCNCGPSVKYEPICSSDKTTTFYSPCHAGCTNTTFINNTKMFTGCSCIPDTGIATESFCPTKCYNSFLFFLVLLCILNFFAATGRAGNAIIQFRAVSQDDKSISIGFAEALSSALTYIPAPVIYGSMLDYSCMVWGQTCGETGNCWLYYDETMRYILNFTSGGFVFIAVLLDCAVWYYVKGLQIYDNDDETDKAEQEEMVVLPRSNNERSTDDNSKEINNIDDT</sequence>
<feature type="transmembrane region" description="Helical" evidence="8">
    <location>
        <begin position="600"/>
        <end position="623"/>
    </location>
</feature>
<organism evidence="12">
    <name type="scientific">Clastoptera arizonana</name>
    <name type="common">Arizona spittle bug</name>
    <dbReference type="NCBI Taxonomy" id="38151"/>
    <lineage>
        <taxon>Eukaryota</taxon>
        <taxon>Metazoa</taxon>
        <taxon>Ecdysozoa</taxon>
        <taxon>Arthropoda</taxon>
        <taxon>Hexapoda</taxon>
        <taxon>Insecta</taxon>
        <taxon>Pterygota</taxon>
        <taxon>Neoptera</taxon>
        <taxon>Paraneoptera</taxon>
        <taxon>Hemiptera</taxon>
        <taxon>Auchenorrhyncha</taxon>
        <taxon>Cercopoidea</taxon>
        <taxon>Clastopteridae</taxon>
        <taxon>Clastoptera</taxon>
    </lineage>
</organism>
<comment type="subcellular location">
    <subcellularLocation>
        <location evidence="1 8">Cell membrane</location>
        <topology evidence="1 8">Multi-pass membrane protein</topology>
    </subcellularLocation>
</comment>
<evidence type="ECO:0000256" key="5">
    <source>
        <dbReference type="ARBA" id="ARBA00022989"/>
    </source>
</evidence>
<accession>A0A1B6CBJ9</accession>
<feature type="region of interest" description="Disordered" evidence="9">
    <location>
        <begin position="639"/>
        <end position="668"/>
    </location>
</feature>
<feature type="domain" description="Kazal-like" evidence="10">
    <location>
        <begin position="436"/>
        <end position="490"/>
    </location>
</feature>
<comment type="similarity">
    <text evidence="2 8">Belongs to the organo anion transporter (TC 2.A.60) family.</text>
</comment>
<dbReference type="InterPro" id="IPR002350">
    <property type="entry name" value="Kazal_dom"/>
</dbReference>
<keyword evidence="8" id="KW-0813">Transport</keyword>
<keyword evidence="6 8" id="KW-0472">Membrane</keyword>
<evidence type="ECO:0000256" key="9">
    <source>
        <dbReference type="SAM" id="MobiDB-lite"/>
    </source>
</evidence>
<evidence type="ECO:0000256" key="3">
    <source>
        <dbReference type="ARBA" id="ARBA00022475"/>
    </source>
</evidence>
<evidence type="ECO:0000256" key="6">
    <source>
        <dbReference type="ARBA" id="ARBA00023136"/>
    </source>
</evidence>
<evidence type="ECO:0000256" key="2">
    <source>
        <dbReference type="ARBA" id="ARBA00009657"/>
    </source>
</evidence>
<gene>
    <name evidence="13" type="ORF">g.15230</name>
    <name evidence="12" type="ORF">g.15231</name>
    <name evidence="14" type="ORF">g.15232</name>
    <name evidence="11" type="ORF">g.15233</name>
</gene>
<evidence type="ECO:0000313" key="11">
    <source>
        <dbReference type="EMBL" id="JAS10371.1"/>
    </source>
</evidence>
<feature type="transmembrane region" description="Helical" evidence="8">
    <location>
        <begin position="328"/>
        <end position="347"/>
    </location>
</feature>
<dbReference type="EMBL" id="GEDC01005695">
    <property type="protein sequence ID" value="JAS31603.1"/>
    <property type="molecule type" value="Transcribed_RNA"/>
</dbReference>
<keyword evidence="7" id="KW-1015">Disulfide bond</keyword>
<evidence type="ECO:0000313" key="13">
    <source>
        <dbReference type="EMBL" id="JAS19128.1"/>
    </source>
</evidence>
<dbReference type="GO" id="GO:0043252">
    <property type="term" value="P:sodium-independent organic anion transport"/>
    <property type="evidence" value="ECO:0007669"/>
    <property type="project" value="TreeGrafter"/>
</dbReference>
<dbReference type="EMBL" id="GEDC01026451">
    <property type="protein sequence ID" value="JAS10847.1"/>
    <property type="molecule type" value="Transcribed_RNA"/>
</dbReference>
<keyword evidence="5 8" id="KW-1133">Transmembrane helix</keyword>
<dbReference type="Pfam" id="PF03137">
    <property type="entry name" value="OATP"/>
    <property type="match status" value="1"/>
</dbReference>
<feature type="transmembrane region" description="Helical" evidence="8">
    <location>
        <begin position="182"/>
        <end position="206"/>
    </location>
</feature>
<keyword evidence="4 8" id="KW-0812">Transmembrane</keyword>